<protein>
    <submittedName>
        <fullName evidence="1">Uncharacterized protein</fullName>
    </submittedName>
</protein>
<dbReference type="EMBL" id="JASCZI010241717">
    <property type="protein sequence ID" value="MED6205651.1"/>
    <property type="molecule type" value="Genomic_DNA"/>
</dbReference>
<evidence type="ECO:0000313" key="2">
    <source>
        <dbReference type="Proteomes" id="UP001341840"/>
    </source>
</evidence>
<evidence type="ECO:0000313" key="1">
    <source>
        <dbReference type="EMBL" id="MED6205651.1"/>
    </source>
</evidence>
<name>A0ABU6Y6W7_9FABA</name>
<comment type="caution">
    <text evidence="1">The sequence shown here is derived from an EMBL/GenBank/DDBJ whole genome shotgun (WGS) entry which is preliminary data.</text>
</comment>
<reference evidence="1 2" key="1">
    <citation type="journal article" date="2023" name="Plants (Basel)">
        <title>Bridging the Gap: Combining Genomics and Transcriptomics Approaches to Understand Stylosanthes scabra, an Orphan Legume from the Brazilian Caatinga.</title>
        <authorList>
            <person name="Ferreira-Neto J.R.C."/>
            <person name="da Silva M.D."/>
            <person name="Binneck E."/>
            <person name="de Melo N.F."/>
            <person name="da Silva R.H."/>
            <person name="de Melo A.L.T.M."/>
            <person name="Pandolfi V."/>
            <person name="Bustamante F.O."/>
            <person name="Brasileiro-Vidal A.C."/>
            <person name="Benko-Iseppon A.M."/>
        </authorList>
    </citation>
    <scope>NUCLEOTIDE SEQUENCE [LARGE SCALE GENOMIC DNA]</scope>
    <source>
        <tissue evidence="1">Leaves</tissue>
    </source>
</reference>
<keyword evidence="2" id="KW-1185">Reference proteome</keyword>
<gene>
    <name evidence="1" type="ORF">PIB30_019773</name>
</gene>
<sequence length="142" mass="16398">MNGKKTEKQREKGLLLKKHYEDRKVVKVEVCMSQENLLKRSIIAESKKEIFFERVKNQIVEGWKGQGKTSRGLGVNLFSPNMAGIGWSSGARLDSAMILIDSNVYDFIHEWITLEEGDRKFDIYVREFGKEIFSAQTHPRTC</sequence>
<organism evidence="1 2">
    <name type="scientific">Stylosanthes scabra</name>
    <dbReference type="NCBI Taxonomy" id="79078"/>
    <lineage>
        <taxon>Eukaryota</taxon>
        <taxon>Viridiplantae</taxon>
        <taxon>Streptophyta</taxon>
        <taxon>Embryophyta</taxon>
        <taxon>Tracheophyta</taxon>
        <taxon>Spermatophyta</taxon>
        <taxon>Magnoliopsida</taxon>
        <taxon>eudicotyledons</taxon>
        <taxon>Gunneridae</taxon>
        <taxon>Pentapetalae</taxon>
        <taxon>rosids</taxon>
        <taxon>fabids</taxon>
        <taxon>Fabales</taxon>
        <taxon>Fabaceae</taxon>
        <taxon>Papilionoideae</taxon>
        <taxon>50 kb inversion clade</taxon>
        <taxon>dalbergioids sensu lato</taxon>
        <taxon>Dalbergieae</taxon>
        <taxon>Pterocarpus clade</taxon>
        <taxon>Stylosanthes</taxon>
    </lineage>
</organism>
<dbReference type="Proteomes" id="UP001341840">
    <property type="component" value="Unassembled WGS sequence"/>
</dbReference>
<proteinExistence type="predicted"/>
<accession>A0ABU6Y6W7</accession>